<protein>
    <submittedName>
        <fullName evidence="3">Transporter substrate-binding domain-containing protein</fullName>
    </submittedName>
</protein>
<feature type="signal peptide" evidence="1">
    <location>
        <begin position="1"/>
        <end position="21"/>
    </location>
</feature>
<comment type="caution">
    <text evidence="3">The sequence shown here is derived from an EMBL/GenBank/DDBJ whole genome shotgun (WGS) entry which is preliminary data.</text>
</comment>
<evidence type="ECO:0000259" key="2">
    <source>
        <dbReference type="SMART" id="SM00062"/>
    </source>
</evidence>
<reference evidence="3 4" key="1">
    <citation type="submission" date="2019-12" db="EMBL/GenBank/DDBJ databases">
        <title>Novel species isolated from a subtropical stream in China.</title>
        <authorList>
            <person name="Lu H."/>
        </authorList>
    </citation>
    <scope>NUCLEOTIDE SEQUENCE [LARGE SCALE GENOMIC DNA]</scope>
    <source>
        <strain evidence="3 4">FT55W</strain>
    </source>
</reference>
<feature type="chain" id="PRO_5030802809" evidence="1">
    <location>
        <begin position="22"/>
        <end position="254"/>
    </location>
</feature>
<dbReference type="EMBL" id="WWCK01000004">
    <property type="protein sequence ID" value="MYM68171.1"/>
    <property type="molecule type" value="Genomic_DNA"/>
</dbReference>
<evidence type="ECO:0000313" key="3">
    <source>
        <dbReference type="EMBL" id="MYM68171.1"/>
    </source>
</evidence>
<evidence type="ECO:0000256" key="1">
    <source>
        <dbReference type="SAM" id="SignalP"/>
    </source>
</evidence>
<dbReference type="PANTHER" id="PTHR38834">
    <property type="entry name" value="PERIPLASMIC SUBSTRATE BINDING PROTEIN FAMILY 3"/>
    <property type="match status" value="1"/>
</dbReference>
<name>A0A7X4GRA4_9BURK</name>
<dbReference type="PANTHER" id="PTHR38834:SF3">
    <property type="entry name" value="SOLUTE-BINDING PROTEIN FAMILY 3_N-TERMINAL DOMAIN-CONTAINING PROTEIN"/>
    <property type="match status" value="1"/>
</dbReference>
<feature type="domain" description="Solute-binding protein family 3/N-terminal" evidence="2">
    <location>
        <begin position="23"/>
        <end position="244"/>
    </location>
</feature>
<dbReference type="Gene3D" id="3.40.190.10">
    <property type="entry name" value="Periplasmic binding protein-like II"/>
    <property type="match status" value="2"/>
</dbReference>
<sequence length="254" mass="28398">MKLTPLVGVLSLLLACAATHAAPLKIYGMESKPISFLNGSRPDGFAVELARAIQDRLGQRDPINIVPWARANTVAVAEPGVMLLAIGRTVERERRMHFVGPIFYTRVTAFAAKGKPAEWQKQNVDLRQLRAGARRGSLFVALPRAQGYKVQDETNTSETAAKMLMNHRFDLWFDGEELYADALRLAGYREADVEIVFRLDLIEVHFAFSNGTPDATIKAWDNALREMKRDGSFGKIYRKWLPPHQLPADAALSH</sequence>
<organism evidence="3 4">
    <name type="scientific">Duganella rivi</name>
    <dbReference type="NCBI Taxonomy" id="2666083"/>
    <lineage>
        <taxon>Bacteria</taxon>
        <taxon>Pseudomonadati</taxon>
        <taxon>Pseudomonadota</taxon>
        <taxon>Betaproteobacteria</taxon>
        <taxon>Burkholderiales</taxon>
        <taxon>Oxalobacteraceae</taxon>
        <taxon>Telluria group</taxon>
        <taxon>Duganella</taxon>
    </lineage>
</organism>
<evidence type="ECO:0000313" key="4">
    <source>
        <dbReference type="Proteomes" id="UP000450012"/>
    </source>
</evidence>
<dbReference type="PROSITE" id="PS51257">
    <property type="entry name" value="PROKAR_LIPOPROTEIN"/>
    <property type="match status" value="1"/>
</dbReference>
<dbReference type="RefSeq" id="WP_161014697.1">
    <property type="nucleotide sequence ID" value="NZ_WWCK01000004.1"/>
</dbReference>
<dbReference type="SMART" id="SM00062">
    <property type="entry name" value="PBPb"/>
    <property type="match status" value="1"/>
</dbReference>
<dbReference type="Pfam" id="PF00497">
    <property type="entry name" value="SBP_bac_3"/>
    <property type="match status" value="1"/>
</dbReference>
<dbReference type="Proteomes" id="UP000450012">
    <property type="component" value="Unassembled WGS sequence"/>
</dbReference>
<keyword evidence="4" id="KW-1185">Reference proteome</keyword>
<dbReference type="AlphaFoldDB" id="A0A7X4GRA4"/>
<dbReference type="InterPro" id="IPR001638">
    <property type="entry name" value="Solute-binding_3/MltF_N"/>
</dbReference>
<dbReference type="SUPFAM" id="SSF53850">
    <property type="entry name" value="Periplasmic binding protein-like II"/>
    <property type="match status" value="1"/>
</dbReference>
<gene>
    <name evidence="3" type="ORF">GTP45_15225</name>
</gene>
<keyword evidence="1" id="KW-0732">Signal</keyword>
<proteinExistence type="predicted"/>
<accession>A0A7X4GRA4</accession>